<dbReference type="Pfam" id="PF02775">
    <property type="entry name" value="TPP_enzyme_C"/>
    <property type="match status" value="1"/>
</dbReference>
<dbReference type="NCBIfam" id="NF008431">
    <property type="entry name" value="PRK11269.1"/>
    <property type="match status" value="1"/>
</dbReference>
<dbReference type="FunFam" id="3.40.50.970:FF:000007">
    <property type="entry name" value="Acetolactate synthase"/>
    <property type="match status" value="1"/>
</dbReference>
<evidence type="ECO:0000256" key="1">
    <source>
        <dbReference type="ARBA" id="ARBA00007812"/>
    </source>
</evidence>
<evidence type="ECO:0000256" key="2">
    <source>
        <dbReference type="ARBA" id="ARBA00023052"/>
    </source>
</evidence>
<dbReference type="GO" id="GO:0009099">
    <property type="term" value="P:L-valine biosynthetic process"/>
    <property type="evidence" value="ECO:0007669"/>
    <property type="project" value="TreeGrafter"/>
</dbReference>
<comment type="caution">
    <text evidence="8">The sequence shown here is derived from an EMBL/GenBank/DDBJ whole genome shotgun (WGS) entry which is preliminary data.</text>
</comment>
<dbReference type="GO" id="GO:0030976">
    <property type="term" value="F:thiamine pyrophosphate binding"/>
    <property type="evidence" value="ECO:0007669"/>
    <property type="project" value="InterPro"/>
</dbReference>
<evidence type="ECO:0000313" key="8">
    <source>
        <dbReference type="EMBL" id="TLQ42952.1"/>
    </source>
</evidence>
<dbReference type="EMBL" id="VAWE01000001">
    <property type="protein sequence ID" value="TLQ42952.1"/>
    <property type="molecule type" value="Genomic_DNA"/>
</dbReference>
<dbReference type="PANTHER" id="PTHR18968:SF14">
    <property type="entry name" value="GLYOXYLATE CARBOLIGASE"/>
    <property type="match status" value="1"/>
</dbReference>
<dbReference type="InterPro" id="IPR012000">
    <property type="entry name" value="Thiamin_PyroP_enz_cen_dom"/>
</dbReference>
<dbReference type="PANTHER" id="PTHR18968">
    <property type="entry name" value="THIAMINE PYROPHOSPHATE ENZYMES"/>
    <property type="match status" value="1"/>
</dbReference>
<dbReference type="FunFam" id="3.40.50.1220:FF:000008">
    <property type="entry name" value="Acetolactate synthase"/>
    <property type="match status" value="1"/>
</dbReference>
<dbReference type="EC" id="4.1.1.47" evidence="8"/>
<evidence type="ECO:0000259" key="5">
    <source>
        <dbReference type="Pfam" id="PF00205"/>
    </source>
</evidence>
<keyword evidence="2 4" id="KW-0786">Thiamine pyrophosphate</keyword>
<sequence length="595" mass="64244">MPRMTAARAAVEILKREGVSHAFGVPGAAINPFYKALKEGGGIDHTLARHVEGASHMAEGYTRAEPGNIGVCIGTSGPAGTDMITGLYSAIGDSIPILCITGQAPTSVIHKEDFQAVDIASIAKPVTKAATTVLEAAQVPGVFQQAFHLMRSGRPGPVLIDLPIDVQLTEIEFDPETYEPLPVWKPAATRAQIEKALSFLLEAERPLIVAGGGIINADASDLLVEFAEITGTPVIPTLMGWGTIPDDHELNAGMVGLQTSHRYGNANFLESDFVLGIGNRWANRHTGYKLDVYTRGRKFVHVDIEPTQIGKIFAPDYGITSDAGAALQLFVEVARELKAAGRLPDRSDWAASTQERKATLQRRTHFDDIPMKPQRVYEEMNKAFGPETRYVTTIGLSQIAGAQMLHVYRPRHWINCGQAGPLGWTIPAALGAATADPDTPVVALSGDYDFQFLIEELAVGAQHRIPYVHVLVNNSYLGLIRQAQLGLDIDFQVNLEFENINSPELGVYGVDHVKVAEGLGCKAIRVTDPSELGAAFEQARKLAAEHRVPVVVEAILERVTNIAMSRTADISDVTEFEEIATEPGHAPTAIVPLKS</sequence>
<comment type="catalytic activity">
    <reaction evidence="3">
        <text>2 pyruvate + H(+) = (2S)-2-acetolactate + CO2</text>
        <dbReference type="Rhea" id="RHEA:25249"/>
        <dbReference type="ChEBI" id="CHEBI:15361"/>
        <dbReference type="ChEBI" id="CHEBI:15378"/>
        <dbReference type="ChEBI" id="CHEBI:16526"/>
        <dbReference type="ChEBI" id="CHEBI:58476"/>
        <dbReference type="EC" id="2.2.1.6"/>
    </reaction>
</comment>
<evidence type="ECO:0000256" key="3">
    <source>
        <dbReference type="ARBA" id="ARBA00048670"/>
    </source>
</evidence>
<dbReference type="RefSeq" id="WP_138052368.1">
    <property type="nucleotide sequence ID" value="NZ_VAWE01000001.1"/>
</dbReference>
<dbReference type="Pfam" id="PF00205">
    <property type="entry name" value="TPP_enzyme_M"/>
    <property type="match status" value="1"/>
</dbReference>
<dbReference type="Gene3D" id="3.40.50.1220">
    <property type="entry name" value="TPP-binding domain"/>
    <property type="match status" value="1"/>
</dbReference>
<dbReference type="SUPFAM" id="SSF52518">
    <property type="entry name" value="Thiamin diphosphate-binding fold (THDP-binding)"/>
    <property type="match status" value="2"/>
</dbReference>
<name>A0A5R9E1W7_9ACTN</name>
<reference evidence="8 9" key="1">
    <citation type="submission" date="2019-05" db="EMBL/GenBank/DDBJ databases">
        <title>Streptomyces marianii sp. nov., a novel marine actinomycete from southern coast of India.</title>
        <authorList>
            <person name="Iniyan A.M."/>
            <person name="Wink J."/>
            <person name="Ramprasad E."/>
            <person name="Ramana C.V."/>
            <person name="Bunk B."/>
            <person name="Sproer C."/>
            <person name="Joseph F.-J.R.S."/>
            <person name="Vincent S.G.P."/>
        </authorList>
    </citation>
    <scope>NUCLEOTIDE SEQUENCE [LARGE SCALE GENOMIC DNA]</scope>
    <source>
        <strain evidence="8 9">ICN19</strain>
    </source>
</reference>
<dbReference type="Proteomes" id="UP000305921">
    <property type="component" value="Unassembled WGS sequence"/>
</dbReference>
<evidence type="ECO:0000313" key="9">
    <source>
        <dbReference type="Proteomes" id="UP000305921"/>
    </source>
</evidence>
<feature type="domain" description="Thiamine pyrophosphate enzyme N-terminal TPP-binding" evidence="7">
    <location>
        <begin position="4"/>
        <end position="121"/>
    </location>
</feature>
<dbReference type="InterPro" id="IPR011766">
    <property type="entry name" value="TPP_enzyme_TPP-bd"/>
</dbReference>
<keyword evidence="8" id="KW-0436">Ligase</keyword>
<dbReference type="GO" id="GO:0000287">
    <property type="term" value="F:magnesium ion binding"/>
    <property type="evidence" value="ECO:0007669"/>
    <property type="project" value="InterPro"/>
</dbReference>
<dbReference type="InterPro" id="IPR029035">
    <property type="entry name" value="DHS-like_NAD/FAD-binding_dom"/>
</dbReference>
<comment type="similarity">
    <text evidence="1 4">Belongs to the TPP enzyme family.</text>
</comment>
<evidence type="ECO:0000259" key="7">
    <source>
        <dbReference type="Pfam" id="PF02776"/>
    </source>
</evidence>
<keyword evidence="8" id="KW-0456">Lyase</keyword>
<feature type="domain" description="Thiamine pyrophosphate enzyme TPP-binding" evidence="6">
    <location>
        <begin position="394"/>
        <end position="553"/>
    </location>
</feature>
<dbReference type="CDD" id="cd07035">
    <property type="entry name" value="TPP_PYR_POX_like"/>
    <property type="match status" value="1"/>
</dbReference>
<dbReference type="InterPro" id="IPR029061">
    <property type="entry name" value="THDP-binding"/>
</dbReference>
<dbReference type="InterPro" id="IPR006397">
    <property type="entry name" value="Glyox_carbo_lig"/>
</dbReference>
<gene>
    <name evidence="8" type="primary">gcl</name>
    <name evidence="8" type="ORF">FEF34_07095</name>
</gene>
<dbReference type="AlphaFoldDB" id="A0A5R9E1W7"/>
<dbReference type="GO" id="GO:0009028">
    <property type="term" value="F:tartronate-semialdehyde synthase activity"/>
    <property type="evidence" value="ECO:0007669"/>
    <property type="project" value="UniProtKB-EC"/>
</dbReference>
<feature type="domain" description="Thiamine pyrophosphate enzyme central" evidence="5">
    <location>
        <begin position="193"/>
        <end position="328"/>
    </location>
</feature>
<dbReference type="InterPro" id="IPR012001">
    <property type="entry name" value="Thiamin_PyroP_enz_TPP-bd_dom"/>
</dbReference>
<accession>A0A5R9E1W7</accession>
<dbReference type="Gene3D" id="3.40.50.970">
    <property type="match status" value="2"/>
</dbReference>
<dbReference type="Pfam" id="PF02776">
    <property type="entry name" value="TPP_enzyme_N"/>
    <property type="match status" value="1"/>
</dbReference>
<dbReference type="NCBIfam" id="TIGR01504">
    <property type="entry name" value="glyox_carbo_lig"/>
    <property type="match status" value="1"/>
</dbReference>
<dbReference type="InterPro" id="IPR045229">
    <property type="entry name" value="TPP_enz"/>
</dbReference>
<dbReference type="GO" id="GO:0003984">
    <property type="term" value="F:acetolactate synthase activity"/>
    <property type="evidence" value="ECO:0007669"/>
    <property type="project" value="UniProtKB-EC"/>
</dbReference>
<dbReference type="GO" id="GO:0005948">
    <property type="term" value="C:acetolactate synthase complex"/>
    <property type="evidence" value="ECO:0007669"/>
    <property type="project" value="TreeGrafter"/>
</dbReference>
<dbReference type="GO" id="GO:0016874">
    <property type="term" value="F:ligase activity"/>
    <property type="evidence" value="ECO:0007669"/>
    <property type="project" value="UniProtKB-KW"/>
</dbReference>
<dbReference type="GO" id="GO:0009097">
    <property type="term" value="P:isoleucine biosynthetic process"/>
    <property type="evidence" value="ECO:0007669"/>
    <property type="project" value="TreeGrafter"/>
</dbReference>
<protein>
    <submittedName>
        <fullName evidence="8">Glyoxylate carboligase</fullName>
        <ecNumber evidence="8">4.1.1.47</ecNumber>
    </submittedName>
</protein>
<evidence type="ECO:0000259" key="6">
    <source>
        <dbReference type="Pfam" id="PF02775"/>
    </source>
</evidence>
<keyword evidence="9" id="KW-1185">Reference proteome</keyword>
<evidence type="ECO:0000256" key="4">
    <source>
        <dbReference type="RuleBase" id="RU362132"/>
    </source>
</evidence>
<proteinExistence type="inferred from homology"/>
<dbReference type="GO" id="GO:0009436">
    <property type="term" value="P:glyoxylate catabolic process"/>
    <property type="evidence" value="ECO:0007669"/>
    <property type="project" value="InterPro"/>
</dbReference>
<dbReference type="GO" id="GO:0050660">
    <property type="term" value="F:flavin adenine dinucleotide binding"/>
    <property type="evidence" value="ECO:0007669"/>
    <property type="project" value="TreeGrafter"/>
</dbReference>
<organism evidence="8 9">
    <name type="scientific">Streptomyces marianii</name>
    <dbReference type="NCBI Taxonomy" id="1817406"/>
    <lineage>
        <taxon>Bacteria</taxon>
        <taxon>Bacillati</taxon>
        <taxon>Actinomycetota</taxon>
        <taxon>Actinomycetes</taxon>
        <taxon>Kitasatosporales</taxon>
        <taxon>Streptomycetaceae</taxon>
        <taxon>Streptomyces</taxon>
    </lineage>
</organism>
<dbReference type="OrthoDB" id="4494979at2"/>
<dbReference type="SUPFAM" id="SSF52467">
    <property type="entry name" value="DHS-like NAD/FAD-binding domain"/>
    <property type="match status" value="1"/>
</dbReference>